<dbReference type="GO" id="GO:0019809">
    <property type="term" value="F:spermidine binding"/>
    <property type="evidence" value="ECO:0007669"/>
    <property type="project" value="TreeGrafter"/>
</dbReference>
<dbReference type="InterPro" id="IPR051016">
    <property type="entry name" value="Diverse_Substrate_AcTransf"/>
</dbReference>
<dbReference type="PANTHER" id="PTHR10545">
    <property type="entry name" value="DIAMINE N-ACETYLTRANSFERASE"/>
    <property type="match status" value="1"/>
</dbReference>
<dbReference type="OrthoDB" id="7305308at2759"/>
<accession>A0A8J6EGM6</accession>
<organism evidence="5 6">
    <name type="scientific">Eleutherodactylus coqui</name>
    <name type="common">Puerto Rican coqui</name>
    <dbReference type="NCBI Taxonomy" id="57060"/>
    <lineage>
        <taxon>Eukaryota</taxon>
        <taxon>Metazoa</taxon>
        <taxon>Chordata</taxon>
        <taxon>Craniata</taxon>
        <taxon>Vertebrata</taxon>
        <taxon>Euteleostomi</taxon>
        <taxon>Amphibia</taxon>
        <taxon>Batrachia</taxon>
        <taxon>Anura</taxon>
        <taxon>Neobatrachia</taxon>
        <taxon>Hyloidea</taxon>
        <taxon>Eleutherodactylidae</taxon>
        <taxon>Eleutherodactylinae</taxon>
        <taxon>Eleutherodactylus</taxon>
        <taxon>Eleutherodactylus</taxon>
    </lineage>
</organism>
<name>A0A8J6EGM6_ELECQ</name>
<dbReference type="CDD" id="cd04301">
    <property type="entry name" value="NAT_SF"/>
    <property type="match status" value="1"/>
</dbReference>
<evidence type="ECO:0000259" key="4">
    <source>
        <dbReference type="PROSITE" id="PS51186"/>
    </source>
</evidence>
<dbReference type="Pfam" id="PF00583">
    <property type="entry name" value="Acetyltransf_1"/>
    <property type="match status" value="1"/>
</dbReference>
<dbReference type="AlphaFoldDB" id="A0A8J6EGM6"/>
<evidence type="ECO:0000256" key="3">
    <source>
        <dbReference type="ARBA" id="ARBA00023315"/>
    </source>
</evidence>
<keyword evidence="3" id="KW-0012">Acyltransferase</keyword>
<comment type="caution">
    <text evidence="5">The sequence shown here is derived from an EMBL/GenBank/DDBJ whole genome shotgun (WGS) entry which is preliminary data.</text>
</comment>
<proteinExistence type="inferred from homology"/>
<evidence type="ECO:0000313" key="6">
    <source>
        <dbReference type="Proteomes" id="UP000770717"/>
    </source>
</evidence>
<dbReference type="GO" id="GO:0004145">
    <property type="term" value="F:diamine N-acetyltransferase activity"/>
    <property type="evidence" value="ECO:0007669"/>
    <property type="project" value="TreeGrafter"/>
</dbReference>
<comment type="similarity">
    <text evidence="1">Belongs to the acetyltransferase family.</text>
</comment>
<dbReference type="GO" id="GO:0009447">
    <property type="term" value="P:putrescine catabolic process"/>
    <property type="evidence" value="ECO:0007669"/>
    <property type="project" value="UniProtKB-UniPathway"/>
</dbReference>
<dbReference type="UniPathway" id="UPA00188">
    <property type="reaction ID" value="UER00363"/>
</dbReference>
<protein>
    <recommendedName>
        <fullName evidence="4">N-acetyltransferase domain-containing protein</fullName>
    </recommendedName>
</protein>
<reference evidence="5" key="1">
    <citation type="thesis" date="2020" institute="ProQuest LLC" country="789 East Eisenhower Parkway, Ann Arbor, MI, USA">
        <title>Comparative Genomics and Chromosome Evolution.</title>
        <authorList>
            <person name="Mudd A.B."/>
        </authorList>
    </citation>
    <scope>NUCLEOTIDE SEQUENCE</scope>
    <source>
        <strain evidence="5">HN-11 Male</strain>
        <tissue evidence="5">Kidney and liver</tissue>
    </source>
</reference>
<dbReference type="EMBL" id="WNTK01000779">
    <property type="protein sequence ID" value="KAG9468671.1"/>
    <property type="molecule type" value="Genomic_DNA"/>
</dbReference>
<dbReference type="InterPro" id="IPR016181">
    <property type="entry name" value="Acyl_CoA_acyltransferase"/>
</dbReference>
<feature type="domain" description="N-acetyltransferase" evidence="4">
    <location>
        <begin position="1"/>
        <end position="164"/>
    </location>
</feature>
<dbReference type="Gene3D" id="3.40.630.30">
    <property type="match status" value="1"/>
</dbReference>
<keyword evidence="6" id="KW-1185">Reference proteome</keyword>
<evidence type="ECO:0000313" key="5">
    <source>
        <dbReference type="EMBL" id="KAG9468671.1"/>
    </source>
</evidence>
<keyword evidence="2" id="KW-0808">Transferase</keyword>
<gene>
    <name evidence="5" type="ORF">GDO78_022199</name>
</gene>
<dbReference type="GO" id="GO:0032918">
    <property type="term" value="P:spermidine acetylation"/>
    <property type="evidence" value="ECO:0007669"/>
    <property type="project" value="TreeGrafter"/>
</dbReference>
<dbReference type="PANTHER" id="PTHR10545:SF67">
    <property type="entry name" value="SPERMIDINE_SPERMINE N(1)-ACETYLTRANSFERASE-LIKE PROTEIN 1 ISOFORM X1"/>
    <property type="match status" value="1"/>
</dbReference>
<evidence type="ECO:0000256" key="1">
    <source>
        <dbReference type="ARBA" id="ARBA00008694"/>
    </source>
</evidence>
<dbReference type="PROSITE" id="PS51186">
    <property type="entry name" value="GNAT"/>
    <property type="match status" value="1"/>
</dbReference>
<dbReference type="SUPFAM" id="SSF55729">
    <property type="entry name" value="Acyl-CoA N-acyltransferases (Nat)"/>
    <property type="match status" value="1"/>
</dbReference>
<evidence type="ECO:0000256" key="2">
    <source>
        <dbReference type="ARBA" id="ARBA00022679"/>
    </source>
</evidence>
<sequence>MPNAVELTEKDLLEDGFGARPYYHCLIAELQGTTDGTGEWHLMGNGYVPRKHDPYVIHRSLLLGSAKVGFAMYYFTYDPWTGRSLHLEEFFVMEPYRGLGIGSEILQKISQEAIAHRCSSMYFLVLSWNMAAIEYYKKRGAANLSGEDGWHLFRFSQDDLKWMAEGPGASNQ</sequence>
<dbReference type="InterPro" id="IPR000182">
    <property type="entry name" value="GNAT_dom"/>
</dbReference>
<dbReference type="Proteomes" id="UP000770717">
    <property type="component" value="Unassembled WGS sequence"/>
</dbReference>